<feature type="compositionally biased region" description="Acidic residues" evidence="1">
    <location>
        <begin position="578"/>
        <end position="591"/>
    </location>
</feature>
<comment type="caution">
    <text evidence="3">The sequence shown here is derived from an EMBL/GenBank/DDBJ whole genome shotgun (WGS) entry which is preliminary data.</text>
</comment>
<dbReference type="InterPro" id="IPR019557">
    <property type="entry name" value="AminoTfrase-like_pln_mobile"/>
</dbReference>
<proteinExistence type="predicted"/>
<name>A0AAD8WZG6_LOLMU</name>
<gene>
    <name evidence="3" type="ORF">QYE76_044791</name>
</gene>
<reference evidence="3" key="1">
    <citation type="submission" date="2023-07" db="EMBL/GenBank/DDBJ databases">
        <title>A chromosome-level genome assembly of Lolium multiflorum.</title>
        <authorList>
            <person name="Chen Y."/>
            <person name="Copetti D."/>
            <person name="Kolliker R."/>
            <person name="Studer B."/>
        </authorList>
    </citation>
    <scope>NUCLEOTIDE SEQUENCE</scope>
    <source>
        <strain evidence="3">02402/16</strain>
        <tissue evidence="3">Leaf</tissue>
    </source>
</reference>
<dbReference type="PANTHER" id="PTHR46033">
    <property type="entry name" value="PROTEIN MAIN-LIKE 2"/>
    <property type="match status" value="1"/>
</dbReference>
<dbReference type="InterPro" id="IPR044824">
    <property type="entry name" value="MAIN-like"/>
</dbReference>
<dbReference type="AlphaFoldDB" id="A0AAD8WZG6"/>
<evidence type="ECO:0000313" key="4">
    <source>
        <dbReference type="Proteomes" id="UP001231189"/>
    </source>
</evidence>
<protein>
    <recommendedName>
        <fullName evidence="2">Aminotransferase-like plant mobile domain-containing protein</fullName>
    </recommendedName>
</protein>
<evidence type="ECO:0000313" key="3">
    <source>
        <dbReference type="EMBL" id="KAK1683943.1"/>
    </source>
</evidence>
<evidence type="ECO:0000259" key="2">
    <source>
        <dbReference type="Pfam" id="PF10536"/>
    </source>
</evidence>
<dbReference type="PANTHER" id="PTHR46033:SF87">
    <property type="entry name" value="AMINOTRANSFERASE-LIKE PLANT MOBILE DOMAIN-CONTAINING PROTEIN"/>
    <property type="match status" value="1"/>
</dbReference>
<keyword evidence="4" id="KW-1185">Reference proteome</keyword>
<dbReference type="Pfam" id="PF10536">
    <property type="entry name" value="PMD"/>
    <property type="match status" value="2"/>
</dbReference>
<dbReference type="EMBL" id="JAUUTY010000002">
    <property type="protein sequence ID" value="KAK1683943.1"/>
    <property type="molecule type" value="Genomic_DNA"/>
</dbReference>
<organism evidence="3 4">
    <name type="scientific">Lolium multiflorum</name>
    <name type="common">Italian ryegrass</name>
    <name type="synonym">Lolium perenne subsp. multiflorum</name>
    <dbReference type="NCBI Taxonomy" id="4521"/>
    <lineage>
        <taxon>Eukaryota</taxon>
        <taxon>Viridiplantae</taxon>
        <taxon>Streptophyta</taxon>
        <taxon>Embryophyta</taxon>
        <taxon>Tracheophyta</taxon>
        <taxon>Spermatophyta</taxon>
        <taxon>Magnoliopsida</taxon>
        <taxon>Liliopsida</taxon>
        <taxon>Poales</taxon>
        <taxon>Poaceae</taxon>
        <taxon>BOP clade</taxon>
        <taxon>Pooideae</taxon>
        <taxon>Poodae</taxon>
        <taxon>Poeae</taxon>
        <taxon>Poeae Chloroplast Group 2 (Poeae type)</taxon>
        <taxon>Loliodinae</taxon>
        <taxon>Loliinae</taxon>
        <taxon>Lolium</taxon>
    </lineage>
</organism>
<evidence type="ECO:0000256" key="1">
    <source>
        <dbReference type="SAM" id="MobiDB-lite"/>
    </source>
</evidence>
<feature type="domain" description="Aminotransferase-like plant mobile" evidence="2">
    <location>
        <begin position="119"/>
        <end position="174"/>
    </location>
</feature>
<feature type="region of interest" description="Disordered" evidence="1">
    <location>
        <begin position="495"/>
        <end position="610"/>
    </location>
</feature>
<feature type="domain" description="Aminotransferase-like plant mobile" evidence="2">
    <location>
        <begin position="191"/>
        <end position="353"/>
    </location>
</feature>
<dbReference type="GO" id="GO:0010073">
    <property type="term" value="P:meristem maintenance"/>
    <property type="evidence" value="ECO:0007669"/>
    <property type="project" value="InterPro"/>
</dbReference>
<sequence>MCGADATGATHPLKCGARAQPDPLFLLLSFSSPTVAAARLPFGPPTKSTKESMVWLLDEEYDRVHRAVHMTERGTDLHPLKIRYHGTADIPYDERYTEFIRPTGLLPFISLVSRGGPLMNPSALTALVDRWRPETHTFHLRAGEMAPTLQDVSMILGLPIQGEPLCMNTTSDGWREQMQLDEACRRSGSGGIGGCMLLLSVWSWDRLSVGRPRVLNERPWPHHPHFPDREPTWAYLWDNVSEMSGDPKIMYMQYTAELDTLTAEQVEWEPYGSYYRIGASMTDLNHKCTEEARFWRMRCPLICMWLVEHHQPQRVMRQFGLYQECPPQWQDTDKALHRLDRQRQRKITNWPVHHSGHIAAFQHCLQAARNAGPEQIVPHDFAAFNNYLEWFHENTRIELVKHAYPEEILDDPIQFDEVGQSQHDTFARRGRSTSIASELNFVRKEIEKTAEECEVIWEQSGTDDKPVGPLRYFIKNTARKMRRLASLLGCREAEIATSSSSEEREIPEDELILSQGILPKRTSKQAPRSAYQLKPRGKGPNRYTPEDYVNRGKKVVTEEDEGPRRRSALSRMRNDEPFSSEEEEEEEEQEQQQEQQQEQPRQRTKRMAIRKQPARTLLGCATCCCELYLHKYRFVNPMSFRTMVCNATCCLNLRATM</sequence>
<dbReference type="Proteomes" id="UP001231189">
    <property type="component" value="Unassembled WGS sequence"/>
</dbReference>
<accession>A0AAD8WZG6</accession>